<reference evidence="2" key="1">
    <citation type="submission" date="2021-10" db="EMBL/GenBank/DDBJ databases">
        <title>Collection of gut derived symbiotic bacterial strains cultured from healthy donors.</title>
        <authorList>
            <person name="Lin H."/>
            <person name="Littmann E."/>
            <person name="Kohout C."/>
            <person name="Pamer E.G."/>
        </authorList>
    </citation>
    <scope>NUCLEOTIDE SEQUENCE</scope>
    <source>
        <strain evidence="2">DFI.4.48</strain>
    </source>
</reference>
<sequence length="126" mass="14066">MKTMLEVQYQEKNVKNGDLDKYVKETLKEQGVKSTEVDTLNIYYLPETAKVFFVAIKKDGSEFKGELDINAMPEYPEVVKKPATKKAPVKKAVAKPAEKAVVAKEEKPVVAAKPATKKAPVKKTRK</sequence>
<dbReference type="Proteomes" id="UP001198439">
    <property type="component" value="Unassembled WGS sequence"/>
</dbReference>
<dbReference type="AlphaFoldDB" id="A0AAW4VKB3"/>
<evidence type="ECO:0000313" key="3">
    <source>
        <dbReference type="Proteomes" id="UP001198439"/>
    </source>
</evidence>
<feature type="region of interest" description="Disordered" evidence="1">
    <location>
        <begin position="105"/>
        <end position="126"/>
    </location>
</feature>
<protein>
    <submittedName>
        <fullName evidence="2">Uncharacterized protein</fullName>
    </submittedName>
</protein>
<feature type="compositionally biased region" description="Basic residues" evidence="1">
    <location>
        <begin position="115"/>
        <end position="126"/>
    </location>
</feature>
<dbReference type="RefSeq" id="WP_227279266.1">
    <property type="nucleotide sequence ID" value="NZ_JAJDKR010000008.1"/>
</dbReference>
<evidence type="ECO:0000256" key="1">
    <source>
        <dbReference type="SAM" id="MobiDB-lite"/>
    </source>
</evidence>
<dbReference type="EMBL" id="JAJDKZ010000006">
    <property type="protein sequence ID" value="MCB8609571.1"/>
    <property type="molecule type" value="Genomic_DNA"/>
</dbReference>
<name>A0AAW4VKB3_9FIRM</name>
<accession>A0AAW4VKB3</accession>
<gene>
    <name evidence="2" type="ORF">LJD69_03035</name>
</gene>
<proteinExistence type="predicted"/>
<organism evidence="2 3">
    <name type="scientific">Faecalibacillus faecis</name>
    <dbReference type="NCBI Taxonomy" id="1982628"/>
    <lineage>
        <taxon>Bacteria</taxon>
        <taxon>Bacillati</taxon>
        <taxon>Bacillota</taxon>
        <taxon>Erysipelotrichia</taxon>
        <taxon>Erysipelotrichales</taxon>
        <taxon>Coprobacillaceae</taxon>
        <taxon>Faecalibacillus</taxon>
    </lineage>
</organism>
<comment type="caution">
    <text evidence="2">The sequence shown here is derived from an EMBL/GenBank/DDBJ whole genome shotgun (WGS) entry which is preliminary data.</text>
</comment>
<evidence type="ECO:0000313" key="2">
    <source>
        <dbReference type="EMBL" id="MCB8609571.1"/>
    </source>
</evidence>